<proteinExistence type="predicted"/>
<accession>A0A6G1L306</accession>
<dbReference type="Proteomes" id="UP000799436">
    <property type="component" value="Unassembled WGS sequence"/>
</dbReference>
<dbReference type="OrthoDB" id="3850897at2759"/>
<dbReference type="AlphaFoldDB" id="A0A6G1L306"/>
<gene>
    <name evidence="2" type="ORF">EJ03DRAFT_353383</name>
</gene>
<protein>
    <submittedName>
        <fullName evidence="2">Uncharacterized protein</fullName>
    </submittedName>
</protein>
<feature type="region of interest" description="Disordered" evidence="1">
    <location>
        <begin position="1"/>
        <end position="22"/>
    </location>
</feature>
<name>A0A6G1L306_9PEZI</name>
<reference evidence="2" key="1">
    <citation type="journal article" date="2020" name="Stud. Mycol.">
        <title>101 Dothideomycetes genomes: a test case for predicting lifestyles and emergence of pathogens.</title>
        <authorList>
            <person name="Haridas S."/>
            <person name="Albert R."/>
            <person name="Binder M."/>
            <person name="Bloem J."/>
            <person name="Labutti K."/>
            <person name="Salamov A."/>
            <person name="Andreopoulos B."/>
            <person name="Baker S."/>
            <person name="Barry K."/>
            <person name="Bills G."/>
            <person name="Bluhm B."/>
            <person name="Cannon C."/>
            <person name="Castanera R."/>
            <person name="Culley D."/>
            <person name="Daum C."/>
            <person name="Ezra D."/>
            <person name="Gonzalez J."/>
            <person name="Henrissat B."/>
            <person name="Kuo A."/>
            <person name="Liang C."/>
            <person name="Lipzen A."/>
            <person name="Lutzoni F."/>
            <person name="Magnuson J."/>
            <person name="Mondo S."/>
            <person name="Nolan M."/>
            <person name="Ohm R."/>
            <person name="Pangilinan J."/>
            <person name="Park H.-J."/>
            <person name="Ramirez L."/>
            <person name="Alfaro M."/>
            <person name="Sun H."/>
            <person name="Tritt A."/>
            <person name="Yoshinaga Y."/>
            <person name="Zwiers L.-H."/>
            <person name="Turgeon B."/>
            <person name="Goodwin S."/>
            <person name="Spatafora J."/>
            <person name="Crous P."/>
            <person name="Grigoriev I."/>
        </authorList>
    </citation>
    <scope>NUCLEOTIDE SEQUENCE</scope>
    <source>
        <strain evidence="2">CBS 116005</strain>
    </source>
</reference>
<evidence type="ECO:0000256" key="1">
    <source>
        <dbReference type="SAM" id="MobiDB-lite"/>
    </source>
</evidence>
<organism evidence="2 3">
    <name type="scientific">Teratosphaeria nubilosa</name>
    <dbReference type="NCBI Taxonomy" id="161662"/>
    <lineage>
        <taxon>Eukaryota</taxon>
        <taxon>Fungi</taxon>
        <taxon>Dikarya</taxon>
        <taxon>Ascomycota</taxon>
        <taxon>Pezizomycotina</taxon>
        <taxon>Dothideomycetes</taxon>
        <taxon>Dothideomycetidae</taxon>
        <taxon>Mycosphaerellales</taxon>
        <taxon>Teratosphaeriaceae</taxon>
        <taxon>Teratosphaeria</taxon>
    </lineage>
</organism>
<dbReference type="EMBL" id="ML995861">
    <property type="protein sequence ID" value="KAF2767080.1"/>
    <property type="molecule type" value="Genomic_DNA"/>
</dbReference>
<feature type="compositionally biased region" description="Polar residues" evidence="1">
    <location>
        <begin position="13"/>
        <end position="22"/>
    </location>
</feature>
<keyword evidence="3" id="KW-1185">Reference proteome</keyword>
<evidence type="ECO:0000313" key="3">
    <source>
        <dbReference type="Proteomes" id="UP000799436"/>
    </source>
</evidence>
<evidence type="ECO:0000313" key="2">
    <source>
        <dbReference type="EMBL" id="KAF2767080.1"/>
    </source>
</evidence>
<sequence length="151" mass="16398">MLQAAKWGVPSASKANKTKASQLSDDEIRRRIFANASVLFPSSNSADSSYEIVYGSKPRTPSVPSLNASTVTLESPWQYAMLVRRNPSGEYTPLIKGQSWSTATPWSMVLQGLLDVTATAIHKKFGGTQMPPLGAVEELPRYSPVNIGRAE</sequence>